<dbReference type="EMBL" id="CP071796">
    <property type="protein sequence ID" value="QTD44380.1"/>
    <property type="molecule type" value="Genomic_DNA"/>
</dbReference>
<evidence type="ECO:0000259" key="1">
    <source>
        <dbReference type="Pfam" id="PF23843"/>
    </source>
</evidence>
<evidence type="ECO:0000313" key="2">
    <source>
        <dbReference type="EMBL" id="QTD44380.1"/>
    </source>
</evidence>
<dbReference type="RefSeq" id="WP_208007944.1">
    <property type="nucleotide sequence ID" value="NZ_CP071796.1"/>
</dbReference>
<evidence type="ECO:0000313" key="3">
    <source>
        <dbReference type="Proteomes" id="UP000663903"/>
    </source>
</evidence>
<accession>A0A975CDR4</accession>
<gene>
    <name evidence="2" type="ORF">J1M35_14910</name>
</gene>
<sequence length="83" mass="8635">MNTASAIAAGGLAVPVGDTAPASPLTRKVRLIKTHIHAGLPCKPGDDIELLHDLADWLVAEGAAEHLSTDAKPHKPSNKKETP</sequence>
<proteinExistence type="predicted"/>
<dbReference type="InterPro" id="IPR055634">
    <property type="entry name" value="DUF7210"/>
</dbReference>
<name>A0A975CDR4_9BURK</name>
<protein>
    <recommendedName>
        <fullName evidence="1">DUF7210 domain-containing protein</fullName>
    </recommendedName>
</protein>
<keyword evidence="3" id="KW-1185">Reference proteome</keyword>
<dbReference type="KEGG" id="otd:J1M35_14910"/>
<dbReference type="Proteomes" id="UP000663903">
    <property type="component" value="Chromosome"/>
</dbReference>
<organism evidence="2 3">
    <name type="scientific">Ottowia testudinis</name>
    <dbReference type="NCBI Taxonomy" id="2816950"/>
    <lineage>
        <taxon>Bacteria</taxon>
        <taxon>Pseudomonadati</taxon>
        <taxon>Pseudomonadota</taxon>
        <taxon>Betaproteobacteria</taxon>
        <taxon>Burkholderiales</taxon>
        <taxon>Comamonadaceae</taxon>
        <taxon>Ottowia</taxon>
    </lineage>
</organism>
<reference evidence="2" key="1">
    <citation type="submission" date="2021-03" db="EMBL/GenBank/DDBJ databases">
        <title>Ottowia sp. 27C isolated from the cloaca of a Giant Asian pond turtle (Heosemys grandis).</title>
        <authorList>
            <person name="Spergser J."/>
            <person name="Busse H.-J."/>
        </authorList>
    </citation>
    <scope>NUCLEOTIDE SEQUENCE</scope>
    <source>
        <strain evidence="2">27C</strain>
    </source>
</reference>
<dbReference type="Pfam" id="PF23843">
    <property type="entry name" value="DUF7210"/>
    <property type="match status" value="1"/>
</dbReference>
<dbReference type="AlphaFoldDB" id="A0A975CDR4"/>
<feature type="domain" description="DUF7210" evidence="1">
    <location>
        <begin position="28"/>
        <end position="64"/>
    </location>
</feature>